<organism evidence="2 3">
    <name type="scientific">Clostridium baratii str. Sullivan</name>
    <dbReference type="NCBI Taxonomy" id="1415775"/>
    <lineage>
        <taxon>Bacteria</taxon>
        <taxon>Bacillati</taxon>
        <taxon>Bacillota</taxon>
        <taxon>Clostridia</taxon>
        <taxon>Eubacteriales</taxon>
        <taxon>Clostridiaceae</taxon>
        <taxon>Clostridium</taxon>
    </lineage>
</organism>
<feature type="transmembrane region" description="Helical" evidence="1">
    <location>
        <begin position="12"/>
        <end position="37"/>
    </location>
</feature>
<protein>
    <submittedName>
        <fullName evidence="2">Uncharacterized protein</fullName>
    </submittedName>
</protein>
<reference evidence="2 3" key="1">
    <citation type="journal article" date="2015" name="Infect. Genet. Evol.">
        <title>Genomic sequences of six botulinum neurotoxin-producing strains representing three clostridial species illustrate the mobility and diversity of botulinum neurotoxin genes.</title>
        <authorList>
            <person name="Smith T.J."/>
            <person name="Hill K.K."/>
            <person name="Xie G."/>
            <person name="Foley B.T."/>
            <person name="Williamson C.H."/>
            <person name="Foster J.T."/>
            <person name="Johnson S.L."/>
            <person name="Chertkov O."/>
            <person name="Teshima H."/>
            <person name="Gibbons H.S."/>
            <person name="Johnsky L.A."/>
            <person name="Karavis M.A."/>
            <person name="Smith L.A."/>
        </authorList>
    </citation>
    <scope>NUCLEOTIDE SEQUENCE [LARGE SCALE GENOMIC DNA]</scope>
    <source>
        <strain evidence="2">Sullivan</strain>
        <plasmid evidence="3">Plasmid pCBJ</plasmid>
    </source>
</reference>
<keyword evidence="3" id="KW-1185">Reference proteome</keyword>
<proteinExistence type="predicted"/>
<name>A0A0A7G0G8_9CLOT</name>
<dbReference type="EMBL" id="CP006906">
    <property type="protein sequence ID" value="AIY85333.1"/>
    <property type="molecule type" value="Genomic_DNA"/>
</dbReference>
<keyword evidence="1" id="KW-1133">Transmembrane helix</keyword>
<accession>A0A0A7G0G8</accession>
<keyword evidence="1" id="KW-0812">Transmembrane</keyword>
<dbReference type="AlphaFoldDB" id="A0A0A7G0G8"/>
<dbReference type="RefSeq" id="WP_278248776.1">
    <property type="nucleotide sequence ID" value="NZ_CP006906.1"/>
</dbReference>
<dbReference type="HOGENOM" id="CLU_3287224_0_0_9"/>
<gene>
    <name evidence="2" type="ORF">U729_3231</name>
</gene>
<keyword evidence="1" id="KW-0472">Membrane</keyword>
<evidence type="ECO:0000256" key="1">
    <source>
        <dbReference type="SAM" id="Phobius"/>
    </source>
</evidence>
<dbReference type="Proteomes" id="UP000030635">
    <property type="component" value="Plasmid pCBJ"/>
</dbReference>
<evidence type="ECO:0000313" key="2">
    <source>
        <dbReference type="EMBL" id="AIY85333.1"/>
    </source>
</evidence>
<evidence type="ECO:0000313" key="3">
    <source>
        <dbReference type="Proteomes" id="UP000030635"/>
    </source>
</evidence>
<geneLocation type="plasmid" evidence="2 3">
    <name>pCBJ</name>
</geneLocation>
<sequence>MEKEYKQGLISLGVDFFFLCLMSKQLFTIIAEFVPFIRNI</sequence>
<dbReference type="KEGG" id="cbv:U729_3231"/>
<keyword evidence="2" id="KW-0614">Plasmid</keyword>